<dbReference type="AlphaFoldDB" id="A0A4S9EYA1"/>
<dbReference type="Proteomes" id="UP000308953">
    <property type="component" value="Unassembled WGS sequence"/>
</dbReference>
<evidence type="ECO:0000313" key="1">
    <source>
        <dbReference type="EMBL" id="THX39812.1"/>
    </source>
</evidence>
<name>A0A4S9EYA1_AURPU</name>
<evidence type="ECO:0000313" key="2">
    <source>
        <dbReference type="Proteomes" id="UP000308953"/>
    </source>
</evidence>
<reference evidence="1 2" key="1">
    <citation type="submission" date="2018-10" db="EMBL/GenBank/DDBJ databases">
        <title>Fifty Aureobasidium pullulans genomes reveal a recombining polyextremotolerant generalist.</title>
        <authorList>
            <person name="Gostincar C."/>
            <person name="Turk M."/>
            <person name="Zajc J."/>
            <person name="Gunde-Cimerman N."/>
        </authorList>
    </citation>
    <scope>NUCLEOTIDE SEQUENCE [LARGE SCALE GENOMIC DNA]</scope>
    <source>
        <strain evidence="1 2">EXF-9785</strain>
    </source>
</reference>
<dbReference type="SUPFAM" id="SSF56112">
    <property type="entry name" value="Protein kinase-like (PK-like)"/>
    <property type="match status" value="1"/>
</dbReference>
<accession>A0A4S9EYA1</accession>
<dbReference type="EMBL" id="QZAV01000063">
    <property type="protein sequence ID" value="THX39812.1"/>
    <property type="molecule type" value="Genomic_DNA"/>
</dbReference>
<evidence type="ECO:0008006" key="3">
    <source>
        <dbReference type="Google" id="ProtNLM"/>
    </source>
</evidence>
<dbReference type="PANTHER" id="PTHR21310:SF48">
    <property type="entry name" value="AMINOGLYCOSIDE PHOSPHOTRANSFERASE DOMAIN-CONTAINING PROTEIN"/>
    <property type="match status" value="1"/>
</dbReference>
<dbReference type="InterPro" id="IPR011009">
    <property type="entry name" value="Kinase-like_dom_sf"/>
</dbReference>
<dbReference type="PANTHER" id="PTHR21310">
    <property type="entry name" value="AMINOGLYCOSIDE PHOSPHOTRANSFERASE-RELATED-RELATED"/>
    <property type="match status" value="1"/>
</dbReference>
<proteinExistence type="predicted"/>
<gene>
    <name evidence="1" type="ORF">D6D10_03987</name>
</gene>
<organism evidence="1 2">
    <name type="scientific">Aureobasidium pullulans</name>
    <name type="common">Black yeast</name>
    <name type="synonym">Pullularia pullulans</name>
    <dbReference type="NCBI Taxonomy" id="5580"/>
    <lineage>
        <taxon>Eukaryota</taxon>
        <taxon>Fungi</taxon>
        <taxon>Dikarya</taxon>
        <taxon>Ascomycota</taxon>
        <taxon>Pezizomycotina</taxon>
        <taxon>Dothideomycetes</taxon>
        <taxon>Dothideomycetidae</taxon>
        <taxon>Dothideales</taxon>
        <taxon>Saccotheciaceae</taxon>
        <taxon>Aureobasidium</taxon>
    </lineage>
</organism>
<comment type="caution">
    <text evidence="1">The sequence shown here is derived from an EMBL/GenBank/DDBJ whole genome shotgun (WGS) entry which is preliminary data.</text>
</comment>
<protein>
    <recommendedName>
        <fullName evidence="3">Aminoglycoside phosphotransferase domain-containing protein</fullName>
    </recommendedName>
</protein>
<sequence length="270" mass="30225">MVRDLGREAVESCQTIVWPTLPDKPRLEGTTIPDIGRHFYIYTPTTILKLGTEAGEAVMTALAHKILGNVVPNVSGLVQITDSPHEHGLLLDRQPGTPLVELWSTLSPMDQATVLKSLVDLLVRMRAPHADLDYYGRPNGQPYITPTEFGPDDTHSFCHTFQEWNASRVTGLLDWELANIAPAYFEYVAARLGGGHDPPWRKVLLEVLRQVLRIECDRAVGRTDTKQDLAVSRSEDLFMGSMAAWNSLVDVERFAQGYTDDCYWTFEEAA</sequence>
<dbReference type="InterPro" id="IPR051678">
    <property type="entry name" value="AGP_Transferase"/>
</dbReference>